<evidence type="ECO:0000259" key="2">
    <source>
        <dbReference type="Pfam" id="PF05185"/>
    </source>
</evidence>
<dbReference type="Pfam" id="PF05185">
    <property type="entry name" value="PRMT5"/>
    <property type="match status" value="1"/>
</dbReference>
<feature type="domain" description="PRMT5 arginine-N-methyltransferase" evidence="2">
    <location>
        <begin position="8"/>
        <end position="151"/>
    </location>
</feature>
<dbReference type="OMA" id="NEACPEI"/>
<evidence type="ECO:0000259" key="3">
    <source>
        <dbReference type="Pfam" id="PF17286"/>
    </source>
</evidence>
<dbReference type="GO" id="GO:0005634">
    <property type="term" value="C:nucleus"/>
    <property type="evidence" value="ECO:0007669"/>
    <property type="project" value="TreeGrafter"/>
</dbReference>
<dbReference type="GO" id="GO:0005829">
    <property type="term" value="C:cytosol"/>
    <property type="evidence" value="ECO:0007669"/>
    <property type="project" value="TreeGrafter"/>
</dbReference>
<dbReference type="Gene3D" id="2.70.160.11">
    <property type="entry name" value="Hnrnp arginine n-methyltransferase1"/>
    <property type="match status" value="1"/>
</dbReference>
<dbReference type="KEGG" id="pic:PICST_46913"/>
<keyword evidence="1" id="KW-0949">S-adenosyl-L-methionine</keyword>
<keyword evidence="5" id="KW-1185">Reference proteome</keyword>
<sequence>LKPNPTYNLMIEPIQPLRDNLDSIVYSQFHKDFVKYEQYKRAIELALTDLDGTADILNILIVGPGEGGIVDKLIDILKIMSLKVKITAYEKNPKCTQILKDKNRSLWDNLVDIKIEDIRTSNLERQDLVISELLGSFGDNEACPEILSFFNIPENRPKIMIPESYTSYLQPVFTSLDPPSLQRPYLVHLTKFYPIDEPQEVWTFEHPSDSSSAQRSTNLKFRNTNIAKCISGFYGHFSATLYGHIQIQIESKSRYNFCNSWYPIFFPVSKTDLARDEVFNFEIARYSNSDQLWYEWNFKDKTYNKNGNTYVIDL</sequence>
<dbReference type="InterPro" id="IPR035248">
    <property type="entry name" value="PRMT5_C"/>
</dbReference>
<dbReference type="GO" id="GO:0016274">
    <property type="term" value="F:protein-arginine N-methyltransferase activity"/>
    <property type="evidence" value="ECO:0007669"/>
    <property type="project" value="InterPro"/>
</dbReference>
<dbReference type="Pfam" id="PF17286">
    <property type="entry name" value="PRMT5_C"/>
    <property type="match status" value="1"/>
</dbReference>
<dbReference type="HOGENOM" id="CLU_010247_1_0_1"/>
<evidence type="ECO:0000313" key="4">
    <source>
        <dbReference type="EMBL" id="ABN67123.1"/>
    </source>
</evidence>
<dbReference type="GO" id="GO:0032259">
    <property type="term" value="P:methylation"/>
    <property type="evidence" value="ECO:0007669"/>
    <property type="project" value="UniProtKB-KW"/>
</dbReference>
<dbReference type="SUPFAM" id="SSF53335">
    <property type="entry name" value="S-adenosyl-L-methionine-dependent methyltransferases"/>
    <property type="match status" value="1"/>
</dbReference>
<dbReference type="RefSeq" id="XP_001385152.1">
    <property type="nucleotide sequence ID" value="XM_001385115.1"/>
</dbReference>
<gene>
    <name evidence="4" type="primary">SKB1</name>
    <name evidence="4" type="ORF">PICST_46913</name>
</gene>
<dbReference type="InParanoid" id="A3LVH4"/>
<reference evidence="4 5" key="1">
    <citation type="journal article" date="2007" name="Nat. Biotechnol.">
        <title>Genome sequence of the lignocellulose-bioconverting and xylose-fermenting yeast Pichia stipitis.</title>
        <authorList>
            <person name="Jeffries T.W."/>
            <person name="Grigoriev I.V."/>
            <person name="Grimwood J."/>
            <person name="Laplaza J.M."/>
            <person name="Aerts A."/>
            <person name="Salamov A."/>
            <person name="Schmutz J."/>
            <person name="Lindquist E."/>
            <person name="Dehal P."/>
            <person name="Shapiro H."/>
            <person name="Jin Y.S."/>
            <person name="Passoth V."/>
            <person name="Richardson P.M."/>
        </authorList>
    </citation>
    <scope>NUCLEOTIDE SEQUENCE [LARGE SCALE GENOMIC DNA]</scope>
    <source>
        <strain evidence="5">ATCC 58785 / CBS 6054 / NBRC 10063 / NRRL Y-11545</strain>
    </source>
</reference>
<dbReference type="EMBL" id="CP000499">
    <property type="protein sequence ID" value="ABN67123.1"/>
    <property type="molecule type" value="Genomic_DNA"/>
</dbReference>
<organism evidence="4 5">
    <name type="scientific">Scheffersomyces stipitis (strain ATCC 58785 / CBS 6054 / NBRC 10063 / NRRL Y-11545)</name>
    <name type="common">Yeast</name>
    <name type="synonym">Pichia stipitis</name>
    <dbReference type="NCBI Taxonomy" id="322104"/>
    <lineage>
        <taxon>Eukaryota</taxon>
        <taxon>Fungi</taxon>
        <taxon>Dikarya</taxon>
        <taxon>Ascomycota</taxon>
        <taxon>Saccharomycotina</taxon>
        <taxon>Pichiomycetes</taxon>
        <taxon>Debaryomycetaceae</taxon>
        <taxon>Scheffersomyces</taxon>
    </lineage>
</organism>
<evidence type="ECO:0000256" key="1">
    <source>
        <dbReference type="ARBA" id="ARBA00022691"/>
    </source>
</evidence>
<dbReference type="InterPro" id="IPR029063">
    <property type="entry name" value="SAM-dependent_MTases_sf"/>
</dbReference>
<dbReference type="GO" id="GO:0006355">
    <property type="term" value="P:regulation of DNA-templated transcription"/>
    <property type="evidence" value="ECO:0007669"/>
    <property type="project" value="TreeGrafter"/>
</dbReference>
<accession>A3LVH4</accession>
<dbReference type="InterPro" id="IPR035075">
    <property type="entry name" value="PRMT5"/>
</dbReference>
<dbReference type="eggNOG" id="KOG0822">
    <property type="taxonomic scope" value="Eukaryota"/>
</dbReference>
<proteinExistence type="predicted"/>
<dbReference type="AlphaFoldDB" id="A3LVH4"/>
<feature type="non-terminal residue" evidence="4">
    <location>
        <position position="1"/>
    </location>
</feature>
<keyword evidence="4" id="KW-0489">Methyltransferase</keyword>
<dbReference type="InterPro" id="IPR025799">
    <property type="entry name" value="Arg_MeTrfase"/>
</dbReference>
<evidence type="ECO:0000313" key="5">
    <source>
        <dbReference type="Proteomes" id="UP000002258"/>
    </source>
</evidence>
<dbReference type="STRING" id="322104.A3LVH4"/>
<dbReference type="OrthoDB" id="1368803at2759"/>
<dbReference type="Gene3D" id="3.40.50.150">
    <property type="entry name" value="Vaccinia Virus protein VP39"/>
    <property type="match status" value="1"/>
</dbReference>
<dbReference type="PANTHER" id="PTHR10738">
    <property type="entry name" value="PROTEIN ARGININE N-METHYLTRANSFERASE 5"/>
    <property type="match status" value="1"/>
</dbReference>
<feature type="domain" description="PRMT5 oligomerisation" evidence="3">
    <location>
        <begin position="165"/>
        <end position="307"/>
    </location>
</feature>
<name>A3LVH4_PICST</name>
<dbReference type="PANTHER" id="PTHR10738:SF0">
    <property type="entry name" value="PROTEIN ARGININE N-METHYLTRANSFERASE 5"/>
    <property type="match status" value="1"/>
</dbReference>
<keyword evidence="4" id="KW-0808">Transferase</keyword>
<dbReference type="GeneID" id="4839416"/>
<protein>
    <submittedName>
        <fullName evidence="4">Methyltransferase family protein</fullName>
    </submittedName>
</protein>
<dbReference type="Proteomes" id="UP000002258">
    <property type="component" value="Chromosome 5"/>
</dbReference>